<dbReference type="AlphaFoldDB" id="A0ABD0VMW9"/>
<dbReference type="InterPro" id="IPR000058">
    <property type="entry name" value="Znf_AN1"/>
</dbReference>
<dbReference type="PANTHER" id="PTHR10634:SF149">
    <property type="entry name" value="AN1-TYPE DOMAIN-CONTAINING PROTEIN-RELATED"/>
    <property type="match status" value="1"/>
</dbReference>
<evidence type="ECO:0000256" key="2">
    <source>
        <dbReference type="ARBA" id="ARBA00022723"/>
    </source>
</evidence>
<dbReference type="GO" id="GO:0008270">
    <property type="term" value="F:zinc ion binding"/>
    <property type="evidence" value="ECO:0007669"/>
    <property type="project" value="UniProtKB-KW"/>
</dbReference>
<dbReference type="PROSITE" id="PS51036">
    <property type="entry name" value="ZF_A20"/>
    <property type="match status" value="1"/>
</dbReference>
<gene>
    <name evidence="9" type="ORF">M5K25_002646</name>
</gene>
<reference evidence="9 10" key="1">
    <citation type="journal article" date="2024" name="Plant Biotechnol. J.">
        <title>Dendrobium thyrsiflorum genome and its molecular insights into genes involved in important horticultural traits.</title>
        <authorList>
            <person name="Chen B."/>
            <person name="Wang J.Y."/>
            <person name="Zheng P.J."/>
            <person name="Li K.L."/>
            <person name="Liang Y.M."/>
            <person name="Chen X.F."/>
            <person name="Zhang C."/>
            <person name="Zhao X."/>
            <person name="He X."/>
            <person name="Zhang G.Q."/>
            <person name="Liu Z.J."/>
            <person name="Xu Q."/>
        </authorList>
    </citation>
    <scope>NUCLEOTIDE SEQUENCE [LARGE SCALE GENOMIC DNA]</scope>
    <source>
        <strain evidence="9">GZMU011</strain>
    </source>
</reference>
<dbReference type="PANTHER" id="PTHR10634">
    <property type="entry name" value="AN1-TYPE ZINC FINGER PROTEIN"/>
    <property type="match status" value="1"/>
</dbReference>
<dbReference type="SUPFAM" id="SSF57716">
    <property type="entry name" value="Glucocorticoid receptor-like (DNA-binding domain)"/>
    <property type="match status" value="1"/>
</dbReference>
<keyword evidence="2" id="KW-0479">Metal-binding</keyword>
<dbReference type="PROSITE" id="PS51039">
    <property type="entry name" value="ZF_AN1"/>
    <property type="match status" value="1"/>
</dbReference>
<dbReference type="Gene3D" id="4.10.1110.10">
    <property type="entry name" value="AN1-like Zinc finger"/>
    <property type="match status" value="1"/>
</dbReference>
<protein>
    <submittedName>
        <fullName evidence="9">Uncharacterized protein</fullName>
    </submittedName>
</protein>
<name>A0ABD0VMW9_DENTH</name>
<evidence type="ECO:0000256" key="4">
    <source>
        <dbReference type="ARBA" id="ARBA00022833"/>
    </source>
</evidence>
<keyword evidence="3 6" id="KW-0863">Zinc-finger</keyword>
<dbReference type="SMART" id="SM00259">
    <property type="entry name" value="ZnF_A20"/>
    <property type="match status" value="1"/>
</dbReference>
<dbReference type="FunFam" id="4.10.1110.10:FF:000001">
    <property type="entry name" value="Zinc finger AN1-type containing 6"/>
    <property type="match status" value="1"/>
</dbReference>
<dbReference type="Pfam" id="PF01754">
    <property type="entry name" value="zf-A20"/>
    <property type="match status" value="1"/>
</dbReference>
<keyword evidence="4" id="KW-0862">Zinc</keyword>
<sequence>MAQESWNEIDETEIQKPEGPILCANNCGFFGSPMTNNLCSKCYRDLVMNQNVLEVVKQPTVASSSSVLIESVPEQAEKFTVETAGNVDKKVTSEETLNKQQQNRCSSCRRRVGLTGFKCRCGSTFCSTHRYPELHECSFDYKCAGREAIAKENPVVKAEKIEKI</sequence>
<evidence type="ECO:0000259" key="8">
    <source>
        <dbReference type="PROSITE" id="PS51039"/>
    </source>
</evidence>
<evidence type="ECO:0000256" key="6">
    <source>
        <dbReference type="PROSITE-ProRule" id="PRU00449"/>
    </source>
</evidence>
<dbReference type="InterPro" id="IPR050652">
    <property type="entry name" value="AN1_A20_ZnFinger"/>
</dbReference>
<evidence type="ECO:0000313" key="9">
    <source>
        <dbReference type="EMBL" id="KAL0926415.1"/>
    </source>
</evidence>
<feature type="domain" description="AN1-type" evidence="8">
    <location>
        <begin position="99"/>
        <end position="145"/>
    </location>
</feature>
<dbReference type="Proteomes" id="UP001552299">
    <property type="component" value="Unassembled WGS sequence"/>
</dbReference>
<comment type="caution">
    <text evidence="9">The sequence shown here is derived from an EMBL/GenBank/DDBJ whole genome shotgun (WGS) entry which is preliminary data.</text>
</comment>
<dbReference type="InterPro" id="IPR002653">
    <property type="entry name" value="Znf_A20"/>
</dbReference>
<keyword evidence="10" id="KW-1185">Reference proteome</keyword>
<keyword evidence="5" id="KW-0346">Stress response</keyword>
<dbReference type="Gene3D" id="1.20.5.4770">
    <property type="match status" value="1"/>
</dbReference>
<dbReference type="EMBL" id="JANQDX010000003">
    <property type="protein sequence ID" value="KAL0926415.1"/>
    <property type="molecule type" value="Genomic_DNA"/>
</dbReference>
<dbReference type="Pfam" id="PF01428">
    <property type="entry name" value="zf-AN1"/>
    <property type="match status" value="1"/>
</dbReference>
<evidence type="ECO:0000313" key="10">
    <source>
        <dbReference type="Proteomes" id="UP001552299"/>
    </source>
</evidence>
<comment type="function">
    <text evidence="1">May be involved in environmental stress response.</text>
</comment>
<evidence type="ECO:0000256" key="1">
    <source>
        <dbReference type="ARBA" id="ARBA00003732"/>
    </source>
</evidence>
<accession>A0ABD0VMW9</accession>
<dbReference type="InterPro" id="IPR035896">
    <property type="entry name" value="AN1-like_Znf"/>
</dbReference>
<evidence type="ECO:0000256" key="5">
    <source>
        <dbReference type="ARBA" id="ARBA00023016"/>
    </source>
</evidence>
<proteinExistence type="predicted"/>
<dbReference type="SMART" id="SM00154">
    <property type="entry name" value="ZnF_AN1"/>
    <property type="match status" value="1"/>
</dbReference>
<organism evidence="9 10">
    <name type="scientific">Dendrobium thyrsiflorum</name>
    <name type="common">Pinecone-like raceme dendrobium</name>
    <name type="synonym">Orchid</name>
    <dbReference type="NCBI Taxonomy" id="117978"/>
    <lineage>
        <taxon>Eukaryota</taxon>
        <taxon>Viridiplantae</taxon>
        <taxon>Streptophyta</taxon>
        <taxon>Embryophyta</taxon>
        <taxon>Tracheophyta</taxon>
        <taxon>Spermatophyta</taxon>
        <taxon>Magnoliopsida</taxon>
        <taxon>Liliopsida</taxon>
        <taxon>Asparagales</taxon>
        <taxon>Orchidaceae</taxon>
        <taxon>Epidendroideae</taxon>
        <taxon>Malaxideae</taxon>
        <taxon>Dendrobiinae</taxon>
        <taxon>Dendrobium</taxon>
    </lineage>
</organism>
<evidence type="ECO:0000259" key="7">
    <source>
        <dbReference type="PROSITE" id="PS51036"/>
    </source>
</evidence>
<dbReference type="SUPFAM" id="SSF118310">
    <property type="entry name" value="AN1-like Zinc finger"/>
    <property type="match status" value="1"/>
</dbReference>
<evidence type="ECO:0000256" key="3">
    <source>
        <dbReference type="ARBA" id="ARBA00022771"/>
    </source>
</evidence>
<feature type="domain" description="A20-type" evidence="7">
    <location>
        <begin position="17"/>
        <end position="51"/>
    </location>
</feature>